<dbReference type="PRINTS" id="PR00762">
    <property type="entry name" value="CLCHANNEL"/>
</dbReference>
<name>A0A2X3WA01_9STRE</name>
<feature type="transmembrane region" description="Helical" evidence="5">
    <location>
        <begin position="147"/>
        <end position="169"/>
    </location>
</feature>
<evidence type="ECO:0000256" key="1">
    <source>
        <dbReference type="ARBA" id="ARBA00004141"/>
    </source>
</evidence>
<sequence length="407" mass="43921">MKNRIDTQRLVYLAFITLAAFLIGILIGTVDAVFGQVLSAISAIREAHPLYLTPFLALGGLLIVFLYDHFGGTSGKGINLVFEVADKKEREIPKRLVPLVMLATWITHLFGGSAGREGVAVQLGATISHAFSPFFHSIKSPRTSRTFLIMGMAAGFAGLFQTPIAAIMFAMEVLIIGHLDLWAILPTCIAAFTASTTSHLLGLEKFSHAVQFDFTLDGVLFLKLAILGLCFGFAGTLFAFLLRQTKLKLLKTFKDPYQRIFILSLLLSSLLLICGLGRYSGLGTNLVAASFSGEAVYPFDWLLKLLLTVLTLAAGFQGGEVTPLFTIGATLGSVLAPLIGLPLEFVAALGFCGVFGSATGTFLAPIFICGETFGFENTPYIFIVVCFAFLIKKDTSIYSLQKISDIK</sequence>
<feature type="transmembrane region" description="Helical" evidence="5">
    <location>
        <begin position="50"/>
        <end position="67"/>
    </location>
</feature>
<dbReference type="OrthoDB" id="9767361at2"/>
<dbReference type="GO" id="GO:0016020">
    <property type="term" value="C:membrane"/>
    <property type="evidence" value="ECO:0007669"/>
    <property type="project" value="UniProtKB-SubCell"/>
</dbReference>
<evidence type="ECO:0000256" key="4">
    <source>
        <dbReference type="ARBA" id="ARBA00023136"/>
    </source>
</evidence>
<keyword evidence="7" id="KW-1185">Reference proteome</keyword>
<keyword evidence="3 5" id="KW-1133">Transmembrane helix</keyword>
<evidence type="ECO:0000256" key="2">
    <source>
        <dbReference type="ARBA" id="ARBA00022692"/>
    </source>
</evidence>
<protein>
    <submittedName>
        <fullName evidence="6">Putative permease chloride channel</fullName>
    </submittedName>
</protein>
<dbReference type="InterPro" id="IPR050368">
    <property type="entry name" value="ClC-type_chloride_channel"/>
</dbReference>
<feature type="transmembrane region" description="Helical" evidence="5">
    <location>
        <begin position="331"/>
        <end position="356"/>
    </location>
</feature>
<dbReference type="GO" id="GO:0015108">
    <property type="term" value="F:chloride transmembrane transporter activity"/>
    <property type="evidence" value="ECO:0007669"/>
    <property type="project" value="InterPro"/>
</dbReference>
<feature type="transmembrane region" description="Helical" evidence="5">
    <location>
        <begin position="261"/>
        <end position="281"/>
    </location>
</feature>
<evidence type="ECO:0000256" key="3">
    <source>
        <dbReference type="ARBA" id="ARBA00022989"/>
    </source>
</evidence>
<gene>
    <name evidence="6" type="primary">clcA</name>
    <name evidence="6" type="ORF">NCTC12278_01258</name>
</gene>
<dbReference type="PANTHER" id="PTHR43427">
    <property type="entry name" value="CHLORIDE CHANNEL PROTEIN CLC-E"/>
    <property type="match status" value="1"/>
</dbReference>
<evidence type="ECO:0000313" key="6">
    <source>
        <dbReference type="EMBL" id="SQF40683.1"/>
    </source>
</evidence>
<dbReference type="Proteomes" id="UP000249495">
    <property type="component" value="Chromosome 1"/>
</dbReference>
<feature type="transmembrane region" description="Helical" evidence="5">
    <location>
        <begin position="181"/>
        <end position="201"/>
    </location>
</feature>
<reference evidence="6 7" key="1">
    <citation type="submission" date="2018-06" db="EMBL/GenBank/DDBJ databases">
        <authorList>
            <consortium name="Pathogen Informatics"/>
            <person name="Doyle S."/>
        </authorList>
    </citation>
    <scope>NUCLEOTIDE SEQUENCE [LARGE SCALE GENOMIC DNA]</scope>
    <source>
        <strain evidence="6 7">NCTC12278</strain>
    </source>
</reference>
<keyword evidence="2 5" id="KW-0812">Transmembrane</keyword>
<keyword evidence="4 5" id="KW-0472">Membrane</keyword>
<dbReference type="EMBL" id="LS483343">
    <property type="protein sequence ID" value="SQF40683.1"/>
    <property type="molecule type" value="Genomic_DNA"/>
</dbReference>
<feature type="transmembrane region" description="Helical" evidence="5">
    <location>
        <begin position="12"/>
        <end position="30"/>
    </location>
</feature>
<dbReference type="Gene3D" id="1.10.3080.10">
    <property type="entry name" value="Clc chloride channel"/>
    <property type="match status" value="1"/>
</dbReference>
<proteinExistence type="predicted"/>
<feature type="transmembrane region" description="Helical" evidence="5">
    <location>
        <begin position="362"/>
        <end position="391"/>
    </location>
</feature>
<comment type="subcellular location">
    <subcellularLocation>
        <location evidence="1">Membrane</location>
        <topology evidence="1">Multi-pass membrane protein</topology>
    </subcellularLocation>
</comment>
<evidence type="ECO:0000256" key="5">
    <source>
        <dbReference type="SAM" id="Phobius"/>
    </source>
</evidence>
<dbReference type="InterPro" id="IPR014743">
    <property type="entry name" value="Cl-channel_core"/>
</dbReference>
<feature type="transmembrane region" description="Helical" evidence="5">
    <location>
        <begin position="221"/>
        <end position="241"/>
    </location>
</feature>
<dbReference type="Pfam" id="PF00654">
    <property type="entry name" value="Voltage_CLC"/>
    <property type="match status" value="1"/>
</dbReference>
<dbReference type="KEGG" id="sfer:NCTC12278_01258"/>
<dbReference type="STRING" id="1123303.GCA_000372425_00779"/>
<dbReference type="InterPro" id="IPR001807">
    <property type="entry name" value="ClC"/>
</dbReference>
<dbReference type="PANTHER" id="PTHR43427:SF12">
    <property type="entry name" value="CHLORIDE TRANSPORTER"/>
    <property type="match status" value="1"/>
</dbReference>
<evidence type="ECO:0000313" key="7">
    <source>
        <dbReference type="Proteomes" id="UP000249495"/>
    </source>
</evidence>
<dbReference type="RefSeq" id="WP_018030107.1">
    <property type="nucleotide sequence ID" value="NZ_LS483343.1"/>
</dbReference>
<dbReference type="SUPFAM" id="SSF81340">
    <property type="entry name" value="Clc chloride channel"/>
    <property type="match status" value="1"/>
</dbReference>
<accession>A0A2X3WA01</accession>
<feature type="transmembrane region" description="Helical" evidence="5">
    <location>
        <begin position="96"/>
        <end position="114"/>
    </location>
</feature>
<organism evidence="6 7">
    <name type="scientific">Streptococcus ferus</name>
    <dbReference type="NCBI Taxonomy" id="1345"/>
    <lineage>
        <taxon>Bacteria</taxon>
        <taxon>Bacillati</taxon>
        <taxon>Bacillota</taxon>
        <taxon>Bacilli</taxon>
        <taxon>Lactobacillales</taxon>
        <taxon>Streptococcaceae</taxon>
        <taxon>Streptococcus</taxon>
    </lineage>
</organism>
<dbReference type="AlphaFoldDB" id="A0A2X3WA01"/>